<dbReference type="Proteomes" id="UP001551675">
    <property type="component" value="Unassembled WGS sequence"/>
</dbReference>
<evidence type="ECO:0000313" key="1">
    <source>
        <dbReference type="EMBL" id="MEV0970647.1"/>
    </source>
</evidence>
<sequence>MRRDCPVAGRPASPTSRCGGWRAALPGLHELLGRLEGWDDVLVPAARDLLRRADNFELRRVLAQTLEAWGASAAPAVPELRSLLDGDARLWAAAALGAIGPGYLGEIGAPAAGAAPLLEAALAGDLRLNYFGGWRAFAEDGERRRHLRRALDRIQDATAR</sequence>
<keyword evidence="2" id="KW-1185">Reference proteome</keyword>
<name>A0ABV3GH95_MICGL</name>
<reference evidence="1 2" key="1">
    <citation type="submission" date="2024-06" db="EMBL/GenBank/DDBJ databases">
        <title>The Natural Products Discovery Center: Release of the First 8490 Sequenced Strains for Exploring Actinobacteria Biosynthetic Diversity.</title>
        <authorList>
            <person name="Kalkreuter E."/>
            <person name="Kautsar S.A."/>
            <person name="Yang D."/>
            <person name="Bader C.D."/>
            <person name="Teijaro C.N."/>
            <person name="Fluegel L."/>
            <person name="Davis C.M."/>
            <person name="Simpson J.R."/>
            <person name="Lauterbach L."/>
            <person name="Steele A.D."/>
            <person name="Gui C."/>
            <person name="Meng S."/>
            <person name="Li G."/>
            <person name="Viehrig K."/>
            <person name="Ye F."/>
            <person name="Su P."/>
            <person name="Kiefer A.F."/>
            <person name="Nichols A."/>
            <person name="Cepeda A.J."/>
            <person name="Yan W."/>
            <person name="Fan B."/>
            <person name="Jiang Y."/>
            <person name="Adhikari A."/>
            <person name="Zheng C.-J."/>
            <person name="Schuster L."/>
            <person name="Cowan T.M."/>
            <person name="Smanski M.J."/>
            <person name="Chevrette M.G."/>
            <person name="De Carvalho L.P.S."/>
            <person name="Shen B."/>
        </authorList>
    </citation>
    <scope>NUCLEOTIDE SEQUENCE [LARGE SCALE GENOMIC DNA]</scope>
    <source>
        <strain evidence="1 2">NPDC050100</strain>
    </source>
</reference>
<gene>
    <name evidence="1" type="ORF">AB0I59_18585</name>
</gene>
<evidence type="ECO:0000313" key="2">
    <source>
        <dbReference type="Proteomes" id="UP001551675"/>
    </source>
</evidence>
<proteinExistence type="predicted"/>
<organism evidence="1 2">
    <name type="scientific">Microtetraspora glauca</name>
    <dbReference type="NCBI Taxonomy" id="1996"/>
    <lineage>
        <taxon>Bacteria</taxon>
        <taxon>Bacillati</taxon>
        <taxon>Actinomycetota</taxon>
        <taxon>Actinomycetes</taxon>
        <taxon>Streptosporangiales</taxon>
        <taxon>Streptosporangiaceae</taxon>
        <taxon>Microtetraspora</taxon>
    </lineage>
</organism>
<comment type="caution">
    <text evidence="1">The sequence shown here is derived from an EMBL/GenBank/DDBJ whole genome shotgun (WGS) entry which is preliminary data.</text>
</comment>
<dbReference type="EMBL" id="JBFALK010000009">
    <property type="protein sequence ID" value="MEV0970647.1"/>
    <property type="molecule type" value="Genomic_DNA"/>
</dbReference>
<accession>A0ABV3GH95</accession>
<dbReference type="RefSeq" id="WP_358134187.1">
    <property type="nucleotide sequence ID" value="NZ_JBFALK010000009.1"/>
</dbReference>
<evidence type="ECO:0008006" key="3">
    <source>
        <dbReference type="Google" id="ProtNLM"/>
    </source>
</evidence>
<protein>
    <recommendedName>
        <fullName evidence="3">HEAT repeat domain-containing protein</fullName>
    </recommendedName>
</protein>